<accession>A0ABD3QC67</accession>
<name>A0ABD3QC67_9STRA</name>
<comment type="caution">
    <text evidence="2">The sequence shown here is derived from an EMBL/GenBank/DDBJ whole genome shotgun (WGS) entry which is preliminary data.</text>
</comment>
<keyword evidence="1" id="KW-0812">Transmembrane</keyword>
<dbReference type="Proteomes" id="UP001530400">
    <property type="component" value="Unassembled WGS sequence"/>
</dbReference>
<keyword evidence="3" id="KW-1185">Reference proteome</keyword>
<evidence type="ECO:0000256" key="1">
    <source>
        <dbReference type="SAM" id="Phobius"/>
    </source>
</evidence>
<proteinExistence type="predicted"/>
<sequence>MPVRIINCTEQSAEPAAAKLKTSIIVSQQNSFESRKSNVVMDSDEDDPLLCQQEEDDDTTPIKQASEAVSNDGGACQQEMEMTKRRKRQFDYQKFNDKRIMSAQQERWNAVTMLPAMVYGAYFVLAGCWLGIENIEMARRQSEGRSVDNTAPTNLLGHWMALAATIFSDKEFDSEDTTTIISGCINFPWLTHLHAFPPLPVLAGALGIVVHAPFSFLYHWKYATKLHPSKRLEHWSRRLDHAFIHFASACMAYATSGNVPYFLVNVVYNLDCALKQFEEKVRPRRNQTRIAISILLYILPVLQRGDYRDFAQLILIFTLSGWFFIVYPIGGYSHAMFHVVVAFLPNVIMKSACKLEVSREQIELAARCAVRAGV</sequence>
<feature type="transmembrane region" description="Helical" evidence="1">
    <location>
        <begin position="108"/>
        <end position="132"/>
    </location>
</feature>
<organism evidence="2 3">
    <name type="scientific">Cyclotella atomus</name>
    <dbReference type="NCBI Taxonomy" id="382360"/>
    <lineage>
        <taxon>Eukaryota</taxon>
        <taxon>Sar</taxon>
        <taxon>Stramenopiles</taxon>
        <taxon>Ochrophyta</taxon>
        <taxon>Bacillariophyta</taxon>
        <taxon>Coscinodiscophyceae</taxon>
        <taxon>Thalassiosirophycidae</taxon>
        <taxon>Stephanodiscales</taxon>
        <taxon>Stephanodiscaceae</taxon>
        <taxon>Cyclotella</taxon>
    </lineage>
</organism>
<evidence type="ECO:0000313" key="3">
    <source>
        <dbReference type="Proteomes" id="UP001530400"/>
    </source>
</evidence>
<reference evidence="2 3" key="1">
    <citation type="submission" date="2024-10" db="EMBL/GenBank/DDBJ databases">
        <title>Updated reference genomes for cyclostephanoid diatoms.</title>
        <authorList>
            <person name="Roberts W.R."/>
            <person name="Alverson A.J."/>
        </authorList>
    </citation>
    <scope>NUCLEOTIDE SEQUENCE [LARGE SCALE GENOMIC DNA]</scope>
    <source>
        <strain evidence="2 3">AJA010-31</strain>
    </source>
</reference>
<feature type="transmembrane region" description="Helical" evidence="1">
    <location>
        <begin position="199"/>
        <end position="220"/>
    </location>
</feature>
<feature type="transmembrane region" description="Helical" evidence="1">
    <location>
        <begin position="287"/>
        <end position="303"/>
    </location>
</feature>
<protein>
    <submittedName>
        <fullName evidence="2">Uncharacterized protein</fullName>
    </submittedName>
</protein>
<evidence type="ECO:0000313" key="2">
    <source>
        <dbReference type="EMBL" id="KAL3797326.1"/>
    </source>
</evidence>
<dbReference type="AlphaFoldDB" id="A0ABD3QC67"/>
<keyword evidence="1" id="KW-1133">Transmembrane helix</keyword>
<dbReference type="EMBL" id="JALLPJ020000257">
    <property type="protein sequence ID" value="KAL3797326.1"/>
    <property type="molecule type" value="Genomic_DNA"/>
</dbReference>
<keyword evidence="1" id="KW-0472">Membrane</keyword>
<gene>
    <name evidence="2" type="ORF">ACHAWO_005485</name>
</gene>